<protein>
    <recommendedName>
        <fullName evidence="3">Reverse transcriptase domain-containing protein</fullName>
    </recommendedName>
</protein>
<sequence>MSPKLVTTIASFHEDYQGAVQYDGSSSDPFLIKSRVKQGCACTSSRTLRHLFLPTAVLRLQPVRRVNPHLFNLARLQEKARCVRIREMLFVDEASLTANTEDALQLLISWFAHACKEFGLTVILKKTNILGQDVSSMPSISIGDYTLEVVENFI</sequence>
<accession>A0ABN8P0K1</accession>
<dbReference type="Proteomes" id="UP001159405">
    <property type="component" value="Unassembled WGS sequence"/>
</dbReference>
<organism evidence="1 2">
    <name type="scientific">Porites lobata</name>
    <dbReference type="NCBI Taxonomy" id="104759"/>
    <lineage>
        <taxon>Eukaryota</taxon>
        <taxon>Metazoa</taxon>
        <taxon>Cnidaria</taxon>
        <taxon>Anthozoa</taxon>
        <taxon>Hexacorallia</taxon>
        <taxon>Scleractinia</taxon>
        <taxon>Fungiina</taxon>
        <taxon>Poritidae</taxon>
        <taxon>Porites</taxon>
    </lineage>
</organism>
<keyword evidence="2" id="KW-1185">Reference proteome</keyword>
<evidence type="ECO:0008006" key="3">
    <source>
        <dbReference type="Google" id="ProtNLM"/>
    </source>
</evidence>
<gene>
    <name evidence="1" type="ORF">PLOB_00034035</name>
</gene>
<reference evidence="1 2" key="1">
    <citation type="submission" date="2022-05" db="EMBL/GenBank/DDBJ databases">
        <authorList>
            <consortium name="Genoscope - CEA"/>
            <person name="William W."/>
        </authorList>
    </citation>
    <scope>NUCLEOTIDE SEQUENCE [LARGE SCALE GENOMIC DNA]</scope>
</reference>
<name>A0ABN8P0K1_9CNID</name>
<comment type="caution">
    <text evidence="1">The sequence shown here is derived from an EMBL/GenBank/DDBJ whole genome shotgun (WGS) entry which is preliminary data.</text>
</comment>
<dbReference type="EMBL" id="CALNXK010000046">
    <property type="protein sequence ID" value="CAH3129214.1"/>
    <property type="molecule type" value="Genomic_DNA"/>
</dbReference>
<proteinExistence type="predicted"/>
<evidence type="ECO:0000313" key="1">
    <source>
        <dbReference type="EMBL" id="CAH3129214.1"/>
    </source>
</evidence>
<dbReference type="PANTHER" id="PTHR47027:SF20">
    <property type="entry name" value="REVERSE TRANSCRIPTASE-LIKE PROTEIN WITH RNA-DIRECTED DNA POLYMERASE DOMAIN"/>
    <property type="match status" value="1"/>
</dbReference>
<dbReference type="PANTHER" id="PTHR47027">
    <property type="entry name" value="REVERSE TRANSCRIPTASE DOMAIN-CONTAINING PROTEIN"/>
    <property type="match status" value="1"/>
</dbReference>
<evidence type="ECO:0000313" key="2">
    <source>
        <dbReference type="Proteomes" id="UP001159405"/>
    </source>
</evidence>